<proteinExistence type="predicted"/>
<dbReference type="InterPro" id="IPR050789">
    <property type="entry name" value="Diverse_Enzym_Activities"/>
</dbReference>
<evidence type="ECO:0000313" key="2">
    <source>
        <dbReference type="EMBL" id="PWK19062.1"/>
    </source>
</evidence>
<dbReference type="Gene3D" id="3.40.710.10">
    <property type="entry name" value="DD-peptidase/beta-lactamase superfamily"/>
    <property type="match status" value="1"/>
</dbReference>
<gene>
    <name evidence="2" type="ORF">LX78_01540</name>
</gene>
<dbReference type="OrthoDB" id="9773047at2"/>
<dbReference type="EMBL" id="QGGP01000003">
    <property type="protein sequence ID" value="PWK19062.1"/>
    <property type="molecule type" value="Genomic_DNA"/>
</dbReference>
<organism evidence="2 3">
    <name type="scientific">Xanthomarina spongicola</name>
    <dbReference type="NCBI Taxonomy" id="570520"/>
    <lineage>
        <taxon>Bacteria</taxon>
        <taxon>Pseudomonadati</taxon>
        <taxon>Bacteroidota</taxon>
        <taxon>Flavobacteriia</taxon>
        <taxon>Flavobacteriales</taxon>
        <taxon>Flavobacteriaceae</taxon>
        <taxon>Xanthomarina</taxon>
    </lineage>
</organism>
<comment type="caution">
    <text evidence="2">The sequence shown here is derived from an EMBL/GenBank/DDBJ whole genome shotgun (WGS) entry which is preliminary data.</text>
</comment>
<evidence type="ECO:0000259" key="1">
    <source>
        <dbReference type="Pfam" id="PF00144"/>
    </source>
</evidence>
<reference evidence="2 3" key="1">
    <citation type="submission" date="2018-05" db="EMBL/GenBank/DDBJ databases">
        <title>Genomic Encyclopedia of Archaeal and Bacterial Type Strains, Phase II (KMG-II): from individual species to whole genera.</title>
        <authorList>
            <person name="Goeker M."/>
        </authorList>
    </citation>
    <scope>NUCLEOTIDE SEQUENCE [LARGE SCALE GENOMIC DNA]</scope>
    <source>
        <strain evidence="2 3">DSM 22637</strain>
    </source>
</reference>
<feature type="domain" description="Beta-lactamase-related" evidence="1">
    <location>
        <begin position="99"/>
        <end position="372"/>
    </location>
</feature>
<dbReference type="PANTHER" id="PTHR43283:SF14">
    <property type="entry name" value="BLL8153 PROTEIN"/>
    <property type="match status" value="1"/>
</dbReference>
<protein>
    <recommendedName>
        <fullName evidence="1">Beta-lactamase-related domain-containing protein</fullName>
    </recommendedName>
</protein>
<dbReference type="Proteomes" id="UP000245430">
    <property type="component" value="Unassembled WGS sequence"/>
</dbReference>
<accession>A0A316DN99</accession>
<dbReference type="InterPro" id="IPR012338">
    <property type="entry name" value="Beta-lactam/transpept-like"/>
</dbReference>
<sequence>MKTWKKIGLVLLFVLVVFSIWFYPKYKMLNLTMHLFDEDQIVTNFRSFDSVWPVAVMIAPNKKFVYPKGALLELPKSFQYEGNEFSTQNFLEDSWTTGLLVIQNDSLVYENYYLENTEATRNISWSMAKSVISALMGIAVEEGDIKNIEETVEVYVPELKGSAYEGVRIKDVLQMSTGVKFNEDYADFFSDINRWGRGFAMGNSQDKFAASLERELEPGTVCHYVSINTHVLGMILKRATGKTITEYMQDKLYNPIGMEYDGYWLLDGENMEMVLGGLNLTLRDYAKLGTLFLNEGQFNGKQIIPKKWVEASVIPDGAHVQPGEDVLGYGYQWWIPQSDYGEYMAMGVYGQYIYVNPLTKTVIVKLSANPKYNDKAFVPSNDFAHLEFFRAIALPFQYFGNDEDINSIVE</sequence>
<dbReference type="SUPFAM" id="SSF56601">
    <property type="entry name" value="beta-lactamase/transpeptidase-like"/>
    <property type="match status" value="1"/>
</dbReference>
<dbReference type="InterPro" id="IPR001466">
    <property type="entry name" value="Beta-lactam-related"/>
</dbReference>
<dbReference type="AlphaFoldDB" id="A0A316DN99"/>
<dbReference type="Pfam" id="PF00144">
    <property type="entry name" value="Beta-lactamase"/>
    <property type="match status" value="1"/>
</dbReference>
<evidence type="ECO:0000313" key="3">
    <source>
        <dbReference type="Proteomes" id="UP000245430"/>
    </source>
</evidence>
<keyword evidence="3" id="KW-1185">Reference proteome</keyword>
<dbReference type="PANTHER" id="PTHR43283">
    <property type="entry name" value="BETA-LACTAMASE-RELATED"/>
    <property type="match status" value="1"/>
</dbReference>
<dbReference type="RefSeq" id="WP_109682069.1">
    <property type="nucleotide sequence ID" value="NZ_QGGP01000003.1"/>
</dbReference>
<name>A0A316DN99_9FLAO</name>